<gene>
    <name evidence="1" type="ORF">LCGC14_2380160</name>
</gene>
<protein>
    <submittedName>
        <fullName evidence="1">Uncharacterized protein</fullName>
    </submittedName>
</protein>
<evidence type="ECO:0000313" key="1">
    <source>
        <dbReference type="EMBL" id="KKL27935.1"/>
    </source>
</evidence>
<accession>A0A0F9C152</accession>
<dbReference type="AlphaFoldDB" id="A0A0F9C152"/>
<proteinExistence type="predicted"/>
<comment type="caution">
    <text evidence="1">The sequence shown here is derived from an EMBL/GenBank/DDBJ whole genome shotgun (WGS) entry which is preliminary data.</text>
</comment>
<dbReference type="EMBL" id="LAZR01035279">
    <property type="protein sequence ID" value="KKL27935.1"/>
    <property type="molecule type" value="Genomic_DNA"/>
</dbReference>
<name>A0A0F9C152_9ZZZZ</name>
<sequence length="60" mass="6964">MSFSSNFESDSYTRQELISQTEECFEEANYKISKIQNSSCIDIIAEQANDTRIKDYIVDN</sequence>
<feature type="non-terminal residue" evidence="1">
    <location>
        <position position="60"/>
    </location>
</feature>
<reference evidence="1" key="1">
    <citation type="journal article" date="2015" name="Nature">
        <title>Complex archaea that bridge the gap between prokaryotes and eukaryotes.</title>
        <authorList>
            <person name="Spang A."/>
            <person name="Saw J.H."/>
            <person name="Jorgensen S.L."/>
            <person name="Zaremba-Niedzwiedzka K."/>
            <person name="Martijn J."/>
            <person name="Lind A.E."/>
            <person name="van Eijk R."/>
            <person name="Schleper C."/>
            <person name="Guy L."/>
            <person name="Ettema T.J."/>
        </authorList>
    </citation>
    <scope>NUCLEOTIDE SEQUENCE</scope>
</reference>
<organism evidence="1">
    <name type="scientific">marine sediment metagenome</name>
    <dbReference type="NCBI Taxonomy" id="412755"/>
    <lineage>
        <taxon>unclassified sequences</taxon>
        <taxon>metagenomes</taxon>
        <taxon>ecological metagenomes</taxon>
    </lineage>
</organism>